<reference evidence="2" key="1">
    <citation type="journal article" date="2023" name="Front. Plant Sci.">
        <title>Chromosomal-level genome assembly of Melastoma candidum provides insights into trichome evolution.</title>
        <authorList>
            <person name="Zhong Y."/>
            <person name="Wu W."/>
            <person name="Sun C."/>
            <person name="Zou P."/>
            <person name="Liu Y."/>
            <person name="Dai S."/>
            <person name="Zhou R."/>
        </authorList>
    </citation>
    <scope>NUCLEOTIDE SEQUENCE [LARGE SCALE GENOMIC DNA]</scope>
</reference>
<organism evidence="1 2">
    <name type="scientific">Melastoma candidum</name>
    <dbReference type="NCBI Taxonomy" id="119954"/>
    <lineage>
        <taxon>Eukaryota</taxon>
        <taxon>Viridiplantae</taxon>
        <taxon>Streptophyta</taxon>
        <taxon>Embryophyta</taxon>
        <taxon>Tracheophyta</taxon>
        <taxon>Spermatophyta</taxon>
        <taxon>Magnoliopsida</taxon>
        <taxon>eudicotyledons</taxon>
        <taxon>Gunneridae</taxon>
        <taxon>Pentapetalae</taxon>
        <taxon>rosids</taxon>
        <taxon>malvids</taxon>
        <taxon>Myrtales</taxon>
        <taxon>Melastomataceae</taxon>
        <taxon>Melastomatoideae</taxon>
        <taxon>Melastomateae</taxon>
        <taxon>Melastoma</taxon>
    </lineage>
</organism>
<sequence>MGYKRDGGREKENRAERRESELSVELRRRRFSGVLCFLVLSASSTPSPKVTADALVQLFVCSTRTSRPLWPSLRQQHGLSKSANETVLVIEAYKALRDRATYPPNHLVGHLSGDFAFIVFNKSTSTLFLAYVN</sequence>
<protein>
    <submittedName>
        <fullName evidence="1">Uncharacterized protein</fullName>
    </submittedName>
</protein>
<dbReference type="Proteomes" id="UP001057402">
    <property type="component" value="Chromosome 4"/>
</dbReference>
<gene>
    <name evidence="1" type="ORF">MLD38_012021</name>
</gene>
<comment type="caution">
    <text evidence="1">The sequence shown here is derived from an EMBL/GenBank/DDBJ whole genome shotgun (WGS) entry which is preliminary data.</text>
</comment>
<accession>A0ACB9R4D5</accession>
<dbReference type="EMBL" id="CM042883">
    <property type="protein sequence ID" value="KAI4373966.1"/>
    <property type="molecule type" value="Genomic_DNA"/>
</dbReference>
<name>A0ACB9R4D5_9MYRT</name>
<proteinExistence type="predicted"/>
<evidence type="ECO:0000313" key="2">
    <source>
        <dbReference type="Proteomes" id="UP001057402"/>
    </source>
</evidence>
<evidence type="ECO:0000313" key="1">
    <source>
        <dbReference type="EMBL" id="KAI4373966.1"/>
    </source>
</evidence>
<keyword evidence="2" id="KW-1185">Reference proteome</keyword>